<accession>A0A1H4G2C3</accession>
<proteinExistence type="predicted"/>
<organism evidence="1 2">
    <name type="scientific">Chitinophaga terrae</name>
    <name type="common">ex Kim and Jung 2007</name>
    <dbReference type="NCBI Taxonomy" id="408074"/>
    <lineage>
        <taxon>Bacteria</taxon>
        <taxon>Pseudomonadati</taxon>
        <taxon>Bacteroidota</taxon>
        <taxon>Chitinophagia</taxon>
        <taxon>Chitinophagales</taxon>
        <taxon>Chitinophagaceae</taxon>
        <taxon>Chitinophaga</taxon>
    </lineage>
</organism>
<evidence type="ECO:0008006" key="3">
    <source>
        <dbReference type="Google" id="ProtNLM"/>
    </source>
</evidence>
<sequence length="415" mass="47546">MFPNPKTLVVFIFTLLAHVVVRSQDPVEKQKVMIDPLNAMGGAASKYFDDVQFIPLQTTKESLFGRIDQLFVTPEYYVILDKDTEAVLFFNKDGSFHHKVNRLKFDRVFRTGSNEGQRRSIISSISIAATGDRFYVRSVFEPNVLYVYSFDGERVGKIMLPRYTQDYFQLKNGYFVCKQLRPYSEKRINEFVPFDISIVKDSLSAPGFYLPVNFRNATLLDDLSMHMNYFNRGPVDSVCLYSPDFSYTLYQLDAGGIQKEIEILLPKDLSIPLNFDTDSIYKGKRQEWLKGKSLVHCIWAASFVKNYLLMDLRMTNPAAVTLLYSPQSGRLITLDKIAADIKTAYLPVSTGSRSEMLFSDHENIYFSVPSVAMFAAKEAARDKHPVYPALLENYFNTQDRKSNPVLLQLRPKSNL</sequence>
<dbReference type="Proteomes" id="UP000199656">
    <property type="component" value="Unassembled WGS sequence"/>
</dbReference>
<dbReference type="OrthoDB" id="828283at2"/>
<dbReference type="EMBL" id="FNRL01000031">
    <property type="protein sequence ID" value="SEB03200.1"/>
    <property type="molecule type" value="Genomic_DNA"/>
</dbReference>
<dbReference type="STRING" id="408074.SAMN05660909_04844"/>
<protein>
    <recommendedName>
        <fullName evidence="3">6-bladed beta-propeller</fullName>
    </recommendedName>
</protein>
<keyword evidence="2" id="KW-1185">Reference proteome</keyword>
<evidence type="ECO:0000313" key="1">
    <source>
        <dbReference type="EMBL" id="SEB03200.1"/>
    </source>
</evidence>
<dbReference type="AlphaFoldDB" id="A0A1H4G2C3"/>
<reference evidence="2" key="1">
    <citation type="submission" date="2016-10" db="EMBL/GenBank/DDBJ databases">
        <authorList>
            <person name="Varghese N."/>
            <person name="Submissions S."/>
        </authorList>
    </citation>
    <scope>NUCLEOTIDE SEQUENCE [LARGE SCALE GENOMIC DNA]</scope>
    <source>
        <strain evidence="2">DSM 23920</strain>
    </source>
</reference>
<name>A0A1H4G2C3_9BACT</name>
<evidence type="ECO:0000313" key="2">
    <source>
        <dbReference type="Proteomes" id="UP000199656"/>
    </source>
</evidence>
<dbReference type="Pfam" id="PF17170">
    <property type="entry name" value="DUF5128"/>
    <property type="match status" value="1"/>
</dbReference>
<gene>
    <name evidence="1" type="ORF">SAMN05660909_04844</name>
</gene>